<feature type="transmembrane region" description="Helical" evidence="1">
    <location>
        <begin position="6"/>
        <end position="29"/>
    </location>
</feature>
<keyword evidence="1" id="KW-1133">Transmembrane helix</keyword>
<keyword evidence="3" id="KW-1185">Reference proteome</keyword>
<dbReference type="Pfam" id="PF11158">
    <property type="entry name" value="DUF2938"/>
    <property type="match status" value="1"/>
</dbReference>
<gene>
    <name evidence="2" type="ORF">SU32_13905</name>
</gene>
<keyword evidence="1" id="KW-0472">Membrane</keyword>
<dbReference type="AlphaFoldDB" id="A0A0M9GLD1"/>
<accession>A0A0M9GLD1</accession>
<feature type="transmembrane region" description="Helical" evidence="1">
    <location>
        <begin position="142"/>
        <end position="163"/>
    </location>
</feature>
<evidence type="ECO:0000313" key="3">
    <source>
        <dbReference type="Proteomes" id="UP000038011"/>
    </source>
</evidence>
<dbReference type="Proteomes" id="UP000038011">
    <property type="component" value="Unassembled WGS sequence"/>
</dbReference>
<sequence length="165" mass="18129">MVVSGIELLGCTVLLGIGATLFMDGVAWIRKKVMHVSPLDYGLVGRWLLSQLDGVFWHSSILSAPAIKYERLTGWIFHYLTGIAFAAVMLFATGYQWLEEPTVLPPLLTGLISTVAPFFIMQPAFGFGWAASKTPSPNTARLNTIIAHLSYGAGLYFSGLFIMQW</sequence>
<evidence type="ECO:0000313" key="2">
    <source>
        <dbReference type="EMBL" id="KPB00453.1"/>
    </source>
</evidence>
<reference evidence="2 3" key="1">
    <citation type="submission" date="2015-01" db="EMBL/GenBank/DDBJ databases">
        <title>Ahrensia donghaiensis sp. nov., a novel dimethylsulphoniopropionate-cleavage bacterium isolated from seawater and emended descriptions of the genus Ahrensia and Ahrensia kielensis.</title>
        <authorList>
            <person name="Liu J."/>
        </authorList>
    </citation>
    <scope>NUCLEOTIDE SEQUENCE [LARGE SCALE GENOMIC DNA]</scope>
    <source>
        <strain evidence="2 3">LZD062</strain>
    </source>
</reference>
<dbReference type="PATRIC" id="fig|1514904.3.peg.1915"/>
<protein>
    <submittedName>
        <fullName evidence="2">Membrane protein</fullName>
    </submittedName>
</protein>
<proteinExistence type="predicted"/>
<dbReference type="InterPro" id="IPR021329">
    <property type="entry name" value="DUF2938"/>
</dbReference>
<comment type="caution">
    <text evidence="2">The sequence shown here is derived from an EMBL/GenBank/DDBJ whole genome shotgun (WGS) entry which is preliminary data.</text>
</comment>
<keyword evidence="1" id="KW-0812">Transmembrane</keyword>
<name>A0A0M9GLD1_9HYPH</name>
<evidence type="ECO:0000256" key="1">
    <source>
        <dbReference type="SAM" id="Phobius"/>
    </source>
</evidence>
<feature type="transmembrane region" description="Helical" evidence="1">
    <location>
        <begin position="76"/>
        <end position="98"/>
    </location>
</feature>
<dbReference type="EMBL" id="JXMU01000022">
    <property type="protein sequence ID" value="KPB00453.1"/>
    <property type="molecule type" value="Genomic_DNA"/>
</dbReference>
<organism evidence="2 3">
    <name type="scientific">Ahrensia marina</name>
    <dbReference type="NCBI Taxonomy" id="1514904"/>
    <lineage>
        <taxon>Bacteria</taxon>
        <taxon>Pseudomonadati</taxon>
        <taxon>Pseudomonadota</taxon>
        <taxon>Alphaproteobacteria</taxon>
        <taxon>Hyphomicrobiales</taxon>
        <taxon>Ahrensiaceae</taxon>
        <taxon>Ahrensia</taxon>
    </lineage>
</organism>
<feature type="transmembrane region" description="Helical" evidence="1">
    <location>
        <begin position="110"/>
        <end position="130"/>
    </location>
</feature>